<protein>
    <submittedName>
        <fullName evidence="8">AP2/ERF domain</fullName>
    </submittedName>
</protein>
<feature type="domain" description="AP2/ERF" evidence="7">
    <location>
        <begin position="141"/>
        <end position="198"/>
    </location>
</feature>
<dbReference type="PROSITE" id="PS51032">
    <property type="entry name" value="AP2_ERF"/>
    <property type="match status" value="1"/>
</dbReference>
<evidence type="ECO:0000256" key="4">
    <source>
        <dbReference type="ARBA" id="ARBA00023163"/>
    </source>
</evidence>
<evidence type="ECO:0000256" key="2">
    <source>
        <dbReference type="ARBA" id="ARBA00023015"/>
    </source>
</evidence>
<name>A0AAN8VDJ1_9MAGN</name>
<dbReference type="InterPro" id="IPR016177">
    <property type="entry name" value="DNA-bd_dom_sf"/>
</dbReference>
<keyword evidence="4" id="KW-0804">Transcription</keyword>
<dbReference type="PANTHER" id="PTHR31194">
    <property type="entry name" value="SHN SHINE , DNA BINDING / TRANSCRIPTION FACTOR"/>
    <property type="match status" value="1"/>
</dbReference>
<evidence type="ECO:0000256" key="3">
    <source>
        <dbReference type="ARBA" id="ARBA00023125"/>
    </source>
</evidence>
<evidence type="ECO:0000259" key="7">
    <source>
        <dbReference type="PROSITE" id="PS51032"/>
    </source>
</evidence>
<keyword evidence="5" id="KW-0539">Nucleus</keyword>
<dbReference type="GO" id="GO:0005634">
    <property type="term" value="C:nucleus"/>
    <property type="evidence" value="ECO:0007669"/>
    <property type="project" value="UniProtKB-SubCell"/>
</dbReference>
<comment type="subcellular location">
    <subcellularLocation>
        <location evidence="1">Nucleus</location>
    </subcellularLocation>
</comment>
<organism evidence="8 9">
    <name type="scientific">Dillenia turbinata</name>
    <dbReference type="NCBI Taxonomy" id="194707"/>
    <lineage>
        <taxon>Eukaryota</taxon>
        <taxon>Viridiplantae</taxon>
        <taxon>Streptophyta</taxon>
        <taxon>Embryophyta</taxon>
        <taxon>Tracheophyta</taxon>
        <taxon>Spermatophyta</taxon>
        <taxon>Magnoliopsida</taxon>
        <taxon>eudicotyledons</taxon>
        <taxon>Gunneridae</taxon>
        <taxon>Pentapetalae</taxon>
        <taxon>Dilleniales</taxon>
        <taxon>Dilleniaceae</taxon>
        <taxon>Dillenia</taxon>
    </lineage>
</organism>
<keyword evidence="9" id="KW-1185">Reference proteome</keyword>
<dbReference type="Gene3D" id="3.30.730.10">
    <property type="entry name" value="AP2/ERF domain"/>
    <property type="match status" value="1"/>
</dbReference>
<dbReference type="SMART" id="SM00380">
    <property type="entry name" value="AP2"/>
    <property type="match status" value="1"/>
</dbReference>
<dbReference type="InterPro" id="IPR050913">
    <property type="entry name" value="AP2/ERF_ERF"/>
</dbReference>
<evidence type="ECO:0000256" key="5">
    <source>
        <dbReference type="ARBA" id="ARBA00023242"/>
    </source>
</evidence>
<evidence type="ECO:0000256" key="1">
    <source>
        <dbReference type="ARBA" id="ARBA00004123"/>
    </source>
</evidence>
<dbReference type="Proteomes" id="UP001370490">
    <property type="component" value="Unassembled WGS sequence"/>
</dbReference>
<feature type="compositionally biased region" description="Polar residues" evidence="6">
    <location>
        <begin position="1"/>
        <end position="13"/>
    </location>
</feature>
<keyword evidence="2" id="KW-0805">Transcription regulation</keyword>
<evidence type="ECO:0000313" key="8">
    <source>
        <dbReference type="EMBL" id="KAK6931494.1"/>
    </source>
</evidence>
<reference evidence="8 9" key="1">
    <citation type="submission" date="2023-12" db="EMBL/GenBank/DDBJ databases">
        <title>A high-quality genome assembly for Dillenia turbinata (Dilleniales).</title>
        <authorList>
            <person name="Chanderbali A."/>
        </authorList>
    </citation>
    <scope>NUCLEOTIDE SEQUENCE [LARGE SCALE GENOMIC DNA]</scope>
    <source>
        <strain evidence="8">LSX21</strain>
        <tissue evidence="8">Leaf</tissue>
    </source>
</reference>
<dbReference type="GO" id="GO:0003700">
    <property type="term" value="F:DNA-binding transcription factor activity"/>
    <property type="evidence" value="ECO:0007669"/>
    <property type="project" value="InterPro"/>
</dbReference>
<dbReference type="CDD" id="cd00018">
    <property type="entry name" value="AP2"/>
    <property type="match status" value="1"/>
</dbReference>
<evidence type="ECO:0000256" key="6">
    <source>
        <dbReference type="SAM" id="MobiDB-lite"/>
    </source>
</evidence>
<dbReference type="Pfam" id="PF00847">
    <property type="entry name" value="AP2"/>
    <property type="match status" value="1"/>
</dbReference>
<dbReference type="PIRSF" id="PIRSF038123">
    <property type="entry name" value="PTI6"/>
    <property type="match status" value="1"/>
</dbReference>
<feature type="compositionally biased region" description="Low complexity" evidence="6">
    <location>
        <begin position="130"/>
        <end position="141"/>
    </location>
</feature>
<feature type="compositionally biased region" description="Basic and acidic residues" evidence="6">
    <location>
        <begin position="23"/>
        <end position="35"/>
    </location>
</feature>
<dbReference type="InterPro" id="IPR001471">
    <property type="entry name" value="AP2/ERF_dom"/>
</dbReference>
<comment type="caution">
    <text evidence="8">The sequence shown here is derived from an EMBL/GenBank/DDBJ whole genome shotgun (WGS) entry which is preliminary data.</text>
</comment>
<dbReference type="PRINTS" id="PR00367">
    <property type="entry name" value="ETHRSPELEMNT"/>
</dbReference>
<keyword evidence="3" id="KW-0238">DNA-binding</keyword>
<feature type="region of interest" description="Disordered" evidence="6">
    <location>
        <begin position="96"/>
        <end position="143"/>
    </location>
</feature>
<dbReference type="AlphaFoldDB" id="A0AAN8VDJ1"/>
<feature type="compositionally biased region" description="Basic residues" evidence="6">
    <location>
        <begin position="61"/>
        <end position="73"/>
    </location>
</feature>
<feature type="region of interest" description="Disordered" evidence="6">
    <location>
        <begin position="1"/>
        <end position="77"/>
    </location>
</feature>
<proteinExistence type="predicted"/>
<dbReference type="PANTHER" id="PTHR31194:SF62">
    <property type="entry name" value="ETHYLENE-RESPONSIVE TRANSCRIPTION FACTOR ERF118"/>
    <property type="match status" value="1"/>
</dbReference>
<gene>
    <name evidence="8" type="ORF">RJ641_003287</name>
</gene>
<dbReference type="GO" id="GO:0003677">
    <property type="term" value="F:DNA binding"/>
    <property type="evidence" value="ECO:0007669"/>
    <property type="project" value="UniProtKB-KW"/>
</dbReference>
<sequence length="339" mass="37847">MPAPQKQSSNQDSLCRKSLKNKSTSERDEGADIMRKVRIICSDPYATDSSSSEDEDDKSNHRIINRVTHKKKPKSLDSKKIVREIKLPLFPSRVPNTSSNNNVDNDVETENSCQDSNTAKIPKEITKGASPKPIKKPSSSKYRGVRQRKWGKWAAEIRDPIRCVRVWLGTYNTAEEASQAYEKKRLEFESLVKSKNNACTNNNHSVHSVSEDTDSVLSHTSPASVLEAAETSASLTISSGIVEKEEKIVLSDVSFMEDAMLCSQVGDLDLGLELESLVNNDFGQIFDDFRGLDDFQICGFGDEVSGAELPDFDFELGNDDFTWMEEQPLNIACQQVLQL</sequence>
<evidence type="ECO:0000313" key="9">
    <source>
        <dbReference type="Proteomes" id="UP001370490"/>
    </source>
</evidence>
<dbReference type="SUPFAM" id="SSF54171">
    <property type="entry name" value="DNA-binding domain"/>
    <property type="match status" value="1"/>
</dbReference>
<accession>A0AAN8VDJ1</accession>
<dbReference type="InterPro" id="IPR036955">
    <property type="entry name" value="AP2/ERF_dom_sf"/>
</dbReference>
<dbReference type="EMBL" id="JBAMMX010000011">
    <property type="protein sequence ID" value="KAK6931494.1"/>
    <property type="molecule type" value="Genomic_DNA"/>
</dbReference>